<gene>
    <name evidence="1" type="ORF">ACFQ21_23650</name>
</gene>
<dbReference type="Proteomes" id="UP001597112">
    <property type="component" value="Unassembled WGS sequence"/>
</dbReference>
<dbReference type="EMBL" id="JBHTKA010000008">
    <property type="protein sequence ID" value="MFD1002341.1"/>
    <property type="molecule type" value="Genomic_DNA"/>
</dbReference>
<proteinExistence type="predicted"/>
<keyword evidence="2" id="KW-1185">Reference proteome</keyword>
<dbReference type="SUPFAM" id="SSF52172">
    <property type="entry name" value="CheY-like"/>
    <property type="match status" value="1"/>
</dbReference>
<evidence type="ECO:0000313" key="1">
    <source>
        <dbReference type="EMBL" id="MFD1002341.1"/>
    </source>
</evidence>
<dbReference type="Gene3D" id="3.40.50.2300">
    <property type="match status" value="1"/>
</dbReference>
<sequence>MTTKDTSTSEPMHVLLVGNNPIELSAVLKKLQDVRGFKIVTEIAFDVKSIMERLIRFNPNFILIDDNLGKTELKETINTLSSNAKTKDIPITVLKNSNYHESLTANSILDFLLKKNLSSDAIYNTLKNSLRFKRTQLYLYQVYQKRKDFILKLSHG</sequence>
<accession>A0ABW3KA60</accession>
<comment type="caution">
    <text evidence="1">The sequence shown here is derived from an EMBL/GenBank/DDBJ whole genome shotgun (WGS) entry which is preliminary data.</text>
</comment>
<protein>
    <recommendedName>
        <fullName evidence="3">Response regulatory domain-containing protein</fullName>
    </recommendedName>
</protein>
<reference evidence="2" key="1">
    <citation type="journal article" date="2019" name="Int. J. Syst. Evol. Microbiol.">
        <title>The Global Catalogue of Microorganisms (GCM) 10K type strain sequencing project: providing services to taxonomists for standard genome sequencing and annotation.</title>
        <authorList>
            <consortium name="The Broad Institute Genomics Platform"/>
            <consortium name="The Broad Institute Genome Sequencing Center for Infectious Disease"/>
            <person name="Wu L."/>
            <person name="Ma J."/>
        </authorList>
    </citation>
    <scope>NUCLEOTIDE SEQUENCE [LARGE SCALE GENOMIC DNA]</scope>
    <source>
        <strain evidence="2">CCUG 58938</strain>
    </source>
</reference>
<evidence type="ECO:0008006" key="3">
    <source>
        <dbReference type="Google" id="ProtNLM"/>
    </source>
</evidence>
<dbReference type="InterPro" id="IPR011006">
    <property type="entry name" value="CheY-like_superfamily"/>
</dbReference>
<evidence type="ECO:0000313" key="2">
    <source>
        <dbReference type="Proteomes" id="UP001597112"/>
    </source>
</evidence>
<organism evidence="1 2">
    <name type="scientific">Ohtaekwangia kribbensis</name>
    <dbReference type="NCBI Taxonomy" id="688913"/>
    <lineage>
        <taxon>Bacteria</taxon>
        <taxon>Pseudomonadati</taxon>
        <taxon>Bacteroidota</taxon>
        <taxon>Cytophagia</taxon>
        <taxon>Cytophagales</taxon>
        <taxon>Fulvivirgaceae</taxon>
        <taxon>Ohtaekwangia</taxon>
    </lineage>
</organism>
<dbReference type="RefSeq" id="WP_377583351.1">
    <property type="nucleotide sequence ID" value="NZ_JBHTKA010000008.1"/>
</dbReference>
<name>A0ABW3KA60_9BACT</name>